<dbReference type="GO" id="GO:0007165">
    <property type="term" value="P:signal transduction"/>
    <property type="evidence" value="ECO:0007669"/>
    <property type="project" value="InterPro"/>
</dbReference>
<dbReference type="AlphaFoldDB" id="A0A5J6N2A7"/>
<evidence type="ECO:0000313" key="2">
    <source>
        <dbReference type="EMBL" id="QEX21076.1"/>
    </source>
</evidence>
<proteinExistence type="predicted"/>
<dbReference type="SMART" id="SM00260">
    <property type="entry name" value="CheW"/>
    <property type="match status" value="1"/>
</dbReference>
<dbReference type="Gene3D" id="2.40.50.180">
    <property type="entry name" value="CheA-289, Domain 4"/>
    <property type="match status" value="1"/>
</dbReference>
<name>A0A5J6N2A7_9PROT</name>
<sequence>MDVLVFLLSGQRYGLIGTDVDQVVRAVTMAALPRAPAIVEGVINLRGRLVPVLDIRARFNLPAKPLSAADRLIVARAGPRLVALRVEGAMDFIAIDPGLIENPASIGTRADLVAGVAKLPDGLVLIHNLQAFLSAAEADAIDALVETEAPA</sequence>
<dbReference type="InterPro" id="IPR039315">
    <property type="entry name" value="CheW"/>
</dbReference>
<organism evidence="2 3">
    <name type="scientific">Hypericibacter adhaerens</name>
    <dbReference type="NCBI Taxonomy" id="2602016"/>
    <lineage>
        <taxon>Bacteria</taxon>
        <taxon>Pseudomonadati</taxon>
        <taxon>Pseudomonadota</taxon>
        <taxon>Alphaproteobacteria</taxon>
        <taxon>Rhodospirillales</taxon>
        <taxon>Dongiaceae</taxon>
        <taxon>Hypericibacter</taxon>
    </lineage>
</organism>
<dbReference type="RefSeq" id="WP_151115351.1">
    <property type="nucleotide sequence ID" value="NZ_CP042582.1"/>
</dbReference>
<protein>
    <submittedName>
        <fullName evidence="2">Chemotaxis protein CheW</fullName>
    </submittedName>
</protein>
<dbReference type="Proteomes" id="UP000325797">
    <property type="component" value="Chromosome"/>
</dbReference>
<evidence type="ECO:0000313" key="3">
    <source>
        <dbReference type="Proteomes" id="UP000325797"/>
    </source>
</evidence>
<dbReference type="GO" id="GO:0005829">
    <property type="term" value="C:cytosol"/>
    <property type="evidence" value="ECO:0007669"/>
    <property type="project" value="TreeGrafter"/>
</dbReference>
<dbReference type="Gene3D" id="2.30.30.40">
    <property type="entry name" value="SH3 Domains"/>
    <property type="match status" value="1"/>
</dbReference>
<accession>A0A5J6N2A7</accession>
<reference evidence="2 3" key="1">
    <citation type="submission" date="2019-08" db="EMBL/GenBank/DDBJ databases">
        <title>Hyperibacter terrae gen. nov., sp. nov. and Hyperibacter viscosus sp. nov., two new members in the family Rhodospirillaceae isolated from the rhizosphere of Hypericum perforatum.</title>
        <authorList>
            <person name="Noviana Z."/>
        </authorList>
    </citation>
    <scope>NUCLEOTIDE SEQUENCE [LARGE SCALE GENOMIC DNA]</scope>
    <source>
        <strain evidence="2 3">R5959</strain>
    </source>
</reference>
<dbReference type="InterPro" id="IPR002545">
    <property type="entry name" value="CheW-lke_dom"/>
</dbReference>
<dbReference type="InterPro" id="IPR036061">
    <property type="entry name" value="CheW-like_dom_sf"/>
</dbReference>
<keyword evidence="3" id="KW-1185">Reference proteome</keyword>
<evidence type="ECO:0000259" key="1">
    <source>
        <dbReference type="PROSITE" id="PS50851"/>
    </source>
</evidence>
<dbReference type="GO" id="GO:0006935">
    <property type="term" value="P:chemotaxis"/>
    <property type="evidence" value="ECO:0007669"/>
    <property type="project" value="InterPro"/>
</dbReference>
<dbReference type="Pfam" id="PF01584">
    <property type="entry name" value="CheW"/>
    <property type="match status" value="1"/>
</dbReference>
<gene>
    <name evidence="2" type="ORF">FRZ61_09970</name>
</gene>
<dbReference type="PANTHER" id="PTHR22617:SF43">
    <property type="entry name" value="PROTEIN PILI"/>
    <property type="match status" value="1"/>
</dbReference>
<dbReference type="SUPFAM" id="SSF50341">
    <property type="entry name" value="CheW-like"/>
    <property type="match status" value="1"/>
</dbReference>
<dbReference type="PANTHER" id="PTHR22617">
    <property type="entry name" value="CHEMOTAXIS SENSOR HISTIDINE KINASE-RELATED"/>
    <property type="match status" value="1"/>
</dbReference>
<dbReference type="KEGG" id="hadh:FRZ61_09970"/>
<dbReference type="PROSITE" id="PS50851">
    <property type="entry name" value="CHEW"/>
    <property type="match status" value="1"/>
</dbReference>
<dbReference type="OrthoDB" id="3291462at2"/>
<feature type="domain" description="CheW-like" evidence="1">
    <location>
        <begin position="1"/>
        <end position="138"/>
    </location>
</feature>
<dbReference type="EMBL" id="CP042582">
    <property type="protein sequence ID" value="QEX21076.1"/>
    <property type="molecule type" value="Genomic_DNA"/>
</dbReference>